<comment type="cofactor">
    <cofactor evidence="7">
        <name>Cu cation</name>
        <dbReference type="ChEBI" id="CHEBI:23378"/>
    </cofactor>
    <text evidence="7">Binds 1 copper ion per subunit.</text>
</comment>
<feature type="chain" id="PRO_5036593668" evidence="8">
    <location>
        <begin position="23"/>
        <end position="148"/>
    </location>
</feature>
<evidence type="ECO:0000256" key="5">
    <source>
        <dbReference type="ARBA" id="ARBA00022982"/>
    </source>
</evidence>
<feature type="signal peptide" evidence="8">
    <location>
        <begin position="1"/>
        <end position="22"/>
    </location>
</feature>
<evidence type="ECO:0000256" key="2">
    <source>
        <dbReference type="ARBA" id="ARBA00022448"/>
    </source>
</evidence>
<evidence type="ECO:0000259" key="9">
    <source>
        <dbReference type="Pfam" id="PF00127"/>
    </source>
</evidence>
<dbReference type="GO" id="GO:0042597">
    <property type="term" value="C:periplasmic space"/>
    <property type="evidence" value="ECO:0007669"/>
    <property type="project" value="UniProtKB-SubCell"/>
</dbReference>
<dbReference type="InterPro" id="IPR000923">
    <property type="entry name" value="BlueCu_1"/>
</dbReference>
<dbReference type="Pfam" id="PF00127">
    <property type="entry name" value="Copper-bind"/>
    <property type="match status" value="1"/>
</dbReference>
<evidence type="ECO:0000256" key="1">
    <source>
        <dbReference type="ARBA" id="ARBA00004418"/>
    </source>
</evidence>
<dbReference type="EMBL" id="LRRD01000047">
    <property type="protein sequence ID" value="KXW57598.1"/>
    <property type="molecule type" value="Genomic_DNA"/>
</dbReference>
<feature type="binding site" evidence="7">
    <location>
        <position position="107"/>
    </location>
    <ligand>
        <name>Cu cation</name>
        <dbReference type="ChEBI" id="CHEBI:23378"/>
    </ligand>
</feature>
<accession>A0A8F3IIH0</accession>
<evidence type="ECO:0000256" key="8">
    <source>
        <dbReference type="SAM" id="SignalP"/>
    </source>
</evidence>
<evidence type="ECO:0000256" key="4">
    <source>
        <dbReference type="ARBA" id="ARBA00022764"/>
    </source>
</evidence>
<organism evidence="10 12">
    <name type="scientific">Ferrovum myxofaciens</name>
    <dbReference type="NCBI Taxonomy" id="416213"/>
    <lineage>
        <taxon>Bacteria</taxon>
        <taxon>Pseudomonadati</taxon>
        <taxon>Pseudomonadota</taxon>
        <taxon>Betaproteobacteria</taxon>
        <taxon>Ferrovales</taxon>
        <taxon>Ferrovaceae</taxon>
        <taxon>Ferrovum</taxon>
    </lineage>
</organism>
<feature type="binding site" evidence="7">
    <location>
        <position position="99"/>
    </location>
    <ligand>
        <name>Cu cation</name>
        <dbReference type="ChEBI" id="CHEBI:23378"/>
    </ligand>
</feature>
<sequence>MKKLSIPLAVLLTCLSVSIWSADHEVKMMTQGSDGQTLVFEPSFLKVAVGDTVTFKPMQKAGHTSYSIFEPEGAKPWKAQPDSEITVKLDKEGVYLVECFVHKTLGMVAVIQAGKPVNLEAAKQKAAEESAKMAVGKDRFAKELALVK</sequence>
<dbReference type="PATRIC" id="fig|1789004.3.peg.1905"/>
<keyword evidence="6 7" id="KW-0186">Copper</keyword>
<keyword evidence="2" id="KW-0813">Transport</keyword>
<evidence type="ECO:0000313" key="11">
    <source>
        <dbReference type="EMBL" id="QWY77014.1"/>
    </source>
</evidence>
<dbReference type="RefSeq" id="WP_031595414.1">
    <property type="nucleotide sequence ID" value="NZ_CP053675.1"/>
</dbReference>
<dbReference type="GO" id="GO:0009055">
    <property type="term" value="F:electron transfer activity"/>
    <property type="evidence" value="ECO:0007669"/>
    <property type="project" value="InterPro"/>
</dbReference>
<dbReference type="GeneID" id="301710300"/>
<dbReference type="InterPro" id="IPR008972">
    <property type="entry name" value="Cupredoxin"/>
</dbReference>
<dbReference type="Gene3D" id="2.60.40.420">
    <property type="entry name" value="Cupredoxins - blue copper proteins"/>
    <property type="match status" value="1"/>
</dbReference>
<keyword evidence="5" id="KW-0249">Electron transport</keyword>
<protein>
    <submittedName>
        <fullName evidence="10">Pseudoazurin</fullName>
    </submittedName>
</protein>
<comment type="subcellular location">
    <subcellularLocation>
        <location evidence="1">Periplasm</location>
    </subcellularLocation>
</comment>
<reference evidence="11" key="2">
    <citation type="submission" date="2021-02" db="EMBL/GenBank/DDBJ databases">
        <title>Comparative genomics of Ferrovum myxofaciens strains, predominant extremophile bacteria forming large biofilm stalactites in acid mine ecosystems.</title>
        <authorList>
            <person name="Burkartova K."/>
            <person name="Ridl J."/>
            <person name="Pajer P."/>
            <person name="Falteisek L."/>
        </authorList>
    </citation>
    <scope>NUCLEOTIDE SEQUENCE</scope>
    <source>
        <strain evidence="11">MI1III</strain>
    </source>
</reference>
<evidence type="ECO:0000256" key="3">
    <source>
        <dbReference type="ARBA" id="ARBA00022723"/>
    </source>
</evidence>
<dbReference type="Proteomes" id="UP000683551">
    <property type="component" value="Chromosome"/>
</dbReference>
<keyword evidence="3 7" id="KW-0479">Metal-binding</keyword>
<keyword evidence="8" id="KW-0732">Signal</keyword>
<evidence type="ECO:0000256" key="7">
    <source>
        <dbReference type="PIRSR" id="PIRSR602386-1"/>
    </source>
</evidence>
<name>A0A8F3IIH0_9PROT</name>
<dbReference type="SUPFAM" id="SSF49503">
    <property type="entry name" value="Cupredoxins"/>
    <property type="match status" value="1"/>
</dbReference>
<gene>
    <name evidence="10" type="primary">bcp_5</name>
    <name evidence="10" type="ORF">FEMY_18630</name>
    <name evidence="11" type="ORF">JZL65_11100</name>
</gene>
<feature type="binding site" evidence="7">
    <location>
        <position position="102"/>
    </location>
    <ligand>
        <name>Cu cation</name>
        <dbReference type="ChEBI" id="CHEBI:23378"/>
    </ligand>
</feature>
<evidence type="ECO:0000313" key="10">
    <source>
        <dbReference type="EMBL" id="KXW57598.1"/>
    </source>
</evidence>
<dbReference type="GO" id="GO:0005507">
    <property type="term" value="F:copper ion binding"/>
    <property type="evidence" value="ECO:0007669"/>
    <property type="project" value="InterPro"/>
</dbReference>
<proteinExistence type="predicted"/>
<evidence type="ECO:0000313" key="12">
    <source>
        <dbReference type="Proteomes" id="UP000075653"/>
    </source>
</evidence>
<dbReference type="InterPro" id="IPR002386">
    <property type="entry name" value="Amicyanin/Pseudoazurin"/>
</dbReference>
<feature type="domain" description="Blue (type 1) copper" evidence="9">
    <location>
        <begin position="27"/>
        <end position="112"/>
    </location>
</feature>
<keyword evidence="12" id="KW-1185">Reference proteome</keyword>
<dbReference type="EMBL" id="CP071137">
    <property type="protein sequence ID" value="QWY77014.1"/>
    <property type="molecule type" value="Genomic_DNA"/>
</dbReference>
<accession>A0A149VWP4</accession>
<dbReference type="AlphaFoldDB" id="A0A8F3IIH0"/>
<dbReference type="PRINTS" id="PR00155">
    <property type="entry name" value="AMICYANIN"/>
</dbReference>
<dbReference type="OrthoDB" id="9757546at2"/>
<feature type="binding site" evidence="7">
    <location>
        <position position="63"/>
    </location>
    <ligand>
        <name>Cu cation</name>
        <dbReference type="ChEBI" id="CHEBI:23378"/>
    </ligand>
</feature>
<reference evidence="10 12" key="1">
    <citation type="submission" date="2016-01" db="EMBL/GenBank/DDBJ databases">
        <title>Genome sequence of the acidophilic iron oxidising Ferrovum strain Z-31.</title>
        <authorList>
            <person name="Poehlein A."/>
            <person name="Ullrich S.R."/>
            <person name="Schloemann M."/>
            <person name="Muehling M."/>
            <person name="Daniel R."/>
        </authorList>
    </citation>
    <scope>NUCLEOTIDE SEQUENCE [LARGE SCALE GENOMIC DNA]</scope>
    <source>
        <strain evidence="10 12">Z-31</strain>
    </source>
</reference>
<keyword evidence="4" id="KW-0574">Periplasm</keyword>
<evidence type="ECO:0000256" key="6">
    <source>
        <dbReference type="ARBA" id="ARBA00023008"/>
    </source>
</evidence>
<dbReference type="Proteomes" id="UP000075653">
    <property type="component" value="Unassembled WGS sequence"/>
</dbReference>